<dbReference type="Proteomes" id="UP001210126">
    <property type="component" value="Unassembled WGS sequence"/>
</dbReference>
<dbReference type="InterPro" id="IPR021768">
    <property type="entry name" value="DUF3332"/>
</dbReference>
<evidence type="ECO:0000313" key="6">
    <source>
        <dbReference type="EMBL" id="MRY86175.1"/>
    </source>
</evidence>
<evidence type="ECO:0000313" key="15">
    <source>
        <dbReference type="Proteomes" id="UP000432516"/>
    </source>
</evidence>
<dbReference type="EMBL" id="JAQMPJ010000014">
    <property type="protein sequence ID" value="MDB9006283.1"/>
    <property type="molecule type" value="Genomic_DNA"/>
</dbReference>
<evidence type="ECO:0000313" key="19">
    <source>
        <dbReference type="Proteomes" id="UP000461276"/>
    </source>
</evidence>
<evidence type="ECO:0000313" key="5">
    <source>
        <dbReference type="EMBL" id="MDB9006283.1"/>
    </source>
</evidence>
<reference evidence="5" key="3">
    <citation type="submission" date="2023-01" db="EMBL/GenBank/DDBJ databases">
        <title>Human gut microbiome strain richness.</title>
        <authorList>
            <person name="Chen-Liaw A."/>
        </authorList>
    </citation>
    <scope>NUCLEOTIDE SEQUENCE</scope>
    <source>
        <strain evidence="5">RTP21484st1_E5_RTP21484_190118</strain>
    </source>
</reference>
<reference evidence="15 16" key="2">
    <citation type="journal article" date="2019" name="Nat. Med.">
        <title>A library of human gut bacterial isolates paired with longitudinal multiomics data enables mechanistic microbiome research.</title>
        <authorList>
            <person name="Poyet M."/>
            <person name="Groussin M."/>
            <person name="Gibbons S.M."/>
            <person name="Avila-Pacheco J."/>
            <person name="Jiang X."/>
            <person name="Kearney S.M."/>
            <person name="Perrotta A.R."/>
            <person name="Berdy B."/>
            <person name="Zhao S."/>
            <person name="Lieberman T.D."/>
            <person name="Swanson P.K."/>
            <person name="Smith M."/>
            <person name="Roesemann S."/>
            <person name="Alexander J.E."/>
            <person name="Rich S.A."/>
            <person name="Livny J."/>
            <person name="Vlamakis H."/>
            <person name="Clish C."/>
            <person name="Bullock K."/>
            <person name="Deik A."/>
            <person name="Scott J."/>
            <person name="Pierce K.A."/>
            <person name="Xavier R.J."/>
            <person name="Alm E.J."/>
        </authorList>
    </citation>
    <scope>NUCLEOTIDE SEQUENCE [LARGE SCALE GENOMIC DNA]</scope>
    <source>
        <strain evidence="8 20">BIOML-A10</strain>
        <strain evidence="6 18">BIOML-A11</strain>
        <strain evidence="10 15">BIOML-A2</strain>
        <strain evidence="11 17">BIOML-A20</strain>
        <strain evidence="9 16">BIOML-A32</strain>
        <strain evidence="7 19">BIOML-A9</strain>
    </source>
</reference>
<evidence type="ECO:0000313" key="10">
    <source>
        <dbReference type="EMBL" id="MRZ56775.1"/>
    </source>
</evidence>
<dbReference type="EMBL" id="WKMY01000015">
    <property type="protein sequence ID" value="MRY94998.1"/>
    <property type="molecule type" value="Genomic_DNA"/>
</dbReference>
<keyword evidence="1" id="KW-0472">Membrane</keyword>
<dbReference type="Proteomes" id="UP000095332">
    <property type="component" value="Unassembled WGS sequence"/>
</dbReference>
<dbReference type="Proteomes" id="UP000095591">
    <property type="component" value="Unassembled WGS sequence"/>
</dbReference>
<dbReference type="EMBL" id="CZBM01000014">
    <property type="protein sequence ID" value="CUQ46510.1"/>
    <property type="molecule type" value="Genomic_DNA"/>
</dbReference>
<evidence type="ECO:0000313" key="2">
    <source>
        <dbReference type="EMBL" id="CUN32024.1"/>
    </source>
</evidence>
<dbReference type="Proteomes" id="UP000441358">
    <property type="component" value="Unassembled WGS sequence"/>
</dbReference>
<dbReference type="Proteomes" id="UP000432516">
    <property type="component" value="Unassembled WGS sequence"/>
</dbReference>
<dbReference type="RefSeq" id="WP_005861730.1">
    <property type="nucleotide sequence ID" value="NZ_CABMKT010000001.1"/>
</dbReference>
<dbReference type="OrthoDB" id="9814441at2"/>
<dbReference type="OMA" id="KSWNAIR"/>
<reference evidence="12 13" key="1">
    <citation type="submission" date="2015-09" db="EMBL/GenBank/DDBJ databases">
        <authorList>
            <consortium name="Pathogen Informatics"/>
        </authorList>
    </citation>
    <scope>NUCLEOTIDE SEQUENCE [LARGE SCALE GENOMIC DNA]</scope>
    <source>
        <strain evidence="3 13">2789STDY5608822</strain>
        <strain evidence="2 14">2789STDY5608872</strain>
        <strain evidence="4 12">2789STDY5834948</strain>
    </source>
</reference>
<dbReference type="Proteomes" id="UP000095455">
    <property type="component" value="Unassembled WGS sequence"/>
</dbReference>
<organism evidence="2 14">
    <name type="scientific">Parabacteroides distasonis</name>
    <dbReference type="NCBI Taxonomy" id="823"/>
    <lineage>
        <taxon>Bacteria</taxon>
        <taxon>Pseudomonadati</taxon>
        <taxon>Bacteroidota</taxon>
        <taxon>Bacteroidia</taxon>
        <taxon>Bacteroidales</taxon>
        <taxon>Tannerellaceae</taxon>
        <taxon>Parabacteroides</taxon>
    </lineage>
</organism>
<sequence>MKKKSLTLLLATTVASSILFSSCIGSFGLTNKLLTWNRSIDSKFVNELVFIAFWIVPVYEISALADVLVINSIEFWSGSNPVADVGNVKTIDGKDGVYTVETKVDGYHIQKEGDEKAVDLVFNEADQSWNVEANGESTKLLKFNGDDEVVMYLPDGKEMNVELNQAGVLAFQQVADGYSYYAAK</sequence>
<dbReference type="Proteomes" id="UP000441609">
    <property type="component" value="Unassembled WGS sequence"/>
</dbReference>
<keyword evidence="1" id="KW-0812">Transmembrane</keyword>
<keyword evidence="1" id="KW-1133">Transmembrane helix</keyword>
<evidence type="ECO:0000313" key="3">
    <source>
        <dbReference type="EMBL" id="CUP07042.1"/>
    </source>
</evidence>
<evidence type="ECO:0000313" key="16">
    <source>
        <dbReference type="Proteomes" id="UP000441358"/>
    </source>
</evidence>
<dbReference type="EMBL" id="WKMC01000005">
    <property type="protein sequence ID" value="MRZ50397.1"/>
    <property type="molecule type" value="Genomic_DNA"/>
</dbReference>
<dbReference type="EMBL" id="WKMO01000008">
    <property type="protein sequence ID" value="MSB73777.1"/>
    <property type="molecule type" value="Genomic_DNA"/>
</dbReference>
<dbReference type="EMBL" id="WKNE01000021">
    <property type="protein sequence ID" value="MRZ56775.1"/>
    <property type="molecule type" value="Genomic_DNA"/>
</dbReference>
<dbReference type="EMBL" id="WKMX01000019">
    <property type="protein sequence ID" value="MRZ08072.1"/>
    <property type="molecule type" value="Genomic_DNA"/>
</dbReference>
<dbReference type="Pfam" id="PF11810">
    <property type="entry name" value="DUF3332"/>
    <property type="match status" value="1"/>
</dbReference>
<evidence type="ECO:0000313" key="17">
    <source>
        <dbReference type="Proteomes" id="UP000441609"/>
    </source>
</evidence>
<protein>
    <submittedName>
        <fullName evidence="5">DUF3332 domain-containing protein</fullName>
    </submittedName>
    <submittedName>
        <fullName evidence="6">DUF3332 family protein</fullName>
    </submittedName>
    <submittedName>
        <fullName evidence="2">Domain of uncharacterized function (DUF3332)</fullName>
    </submittedName>
</protein>
<dbReference type="EMBL" id="CYYK01000016">
    <property type="protein sequence ID" value="CUP07042.1"/>
    <property type="molecule type" value="Genomic_DNA"/>
</dbReference>
<evidence type="ECO:0000313" key="4">
    <source>
        <dbReference type="EMBL" id="CUQ46510.1"/>
    </source>
</evidence>
<dbReference type="EMBL" id="WKMW01000021">
    <property type="protein sequence ID" value="MRY86175.1"/>
    <property type="molecule type" value="Genomic_DNA"/>
</dbReference>
<dbReference type="EMBL" id="CYXP01000011">
    <property type="protein sequence ID" value="CUN32024.1"/>
    <property type="molecule type" value="Genomic_DNA"/>
</dbReference>
<evidence type="ECO:0000313" key="11">
    <source>
        <dbReference type="EMBL" id="MSB73777.1"/>
    </source>
</evidence>
<evidence type="ECO:0000313" key="18">
    <source>
        <dbReference type="Proteomes" id="UP000450599"/>
    </source>
</evidence>
<dbReference type="Proteomes" id="UP000450599">
    <property type="component" value="Unassembled WGS sequence"/>
</dbReference>
<evidence type="ECO:0000313" key="20">
    <source>
        <dbReference type="Proteomes" id="UP000471216"/>
    </source>
</evidence>
<evidence type="ECO:0000313" key="13">
    <source>
        <dbReference type="Proteomes" id="UP000095455"/>
    </source>
</evidence>
<evidence type="ECO:0000313" key="14">
    <source>
        <dbReference type="Proteomes" id="UP000095591"/>
    </source>
</evidence>
<evidence type="ECO:0000313" key="9">
    <source>
        <dbReference type="EMBL" id="MRZ50397.1"/>
    </source>
</evidence>
<dbReference type="Proteomes" id="UP000471216">
    <property type="component" value="Unassembled WGS sequence"/>
</dbReference>
<evidence type="ECO:0000313" key="7">
    <source>
        <dbReference type="EMBL" id="MRY94998.1"/>
    </source>
</evidence>
<accession>A0A173VY54</accession>
<gene>
    <name evidence="3" type="ORF">ERS852380_03856</name>
    <name evidence="2" type="ORF">ERS852429_03890</name>
    <name evidence="4" type="ORF">ERS852560_03122</name>
    <name evidence="8" type="ORF">GKD54_18050</name>
    <name evidence="6" type="ORF">GKD58_18295</name>
    <name evidence="9" type="ORF">GKD66_09210</name>
    <name evidence="7" type="ORF">GKD67_17520</name>
    <name evidence="10" type="ORF">GKD68_18930</name>
    <name evidence="11" type="ORF">GKD70_10860</name>
    <name evidence="5" type="ORF">PN599_14895</name>
</gene>
<feature type="transmembrane region" description="Helical" evidence="1">
    <location>
        <begin position="49"/>
        <end position="70"/>
    </location>
</feature>
<evidence type="ECO:0000313" key="12">
    <source>
        <dbReference type="Proteomes" id="UP000095332"/>
    </source>
</evidence>
<proteinExistence type="predicted"/>
<dbReference type="AlphaFoldDB" id="A0A173VY54"/>
<name>A0A173VY54_PARDI</name>
<dbReference type="PROSITE" id="PS51257">
    <property type="entry name" value="PROKAR_LIPOPROTEIN"/>
    <property type="match status" value="1"/>
</dbReference>
<evidence type="ECO:0000256" key="1">
    <source>
        <dbReference type="SAM" id="Phobius"/>
    </source>
</evidence>
<evidence type="ECO:0000313" key="8">
    <source>
        <dbReference type="EMBL" id="MRZ08072.1"/>
    </source>
</evidence>
<dbReference type="Proteomes" id="UP000461276">
    <property type="component" value="Unassembled WGS sequence"/>
</dbReference>